<protein>
    <recommendedName>
        <fullName evidence="4">Phage replication protein</fullName>
    </recommendedName>
</protein>
<reference evidence="3" key="1">
    <citation type="submission" date="2016-10" db="EMBL/GenBank/DDBJ databases">
        <authorList>
            <person name="de Groot N.N."/>
        </authorList>
    </citation>
    <scope>NUCLEOTIDE SEQUENCE [LARGE SCALE GENOMIC DNA]</scope>
    <source>
        <strain evidence="3">DSM 15758</strain>
    </source>
</reference>
<dbReference type="RefSeq" id="WP_074583561.1">
    <property type="nucleotide sequence ID" value="NZ_FMWB01000003.1"/>
</dbReference>
<dbReference type="Proteomes" id="UP000183046">
    <property type="component" value="Unassembled WGS sequence"/>
</dbReference>
<sequence length="323" mass="35565">MKLQELLDRPIAFQRAFVGLGIGITGALMLSQAVYWSTRTDDADGWFYKTMEEWEAETGMTRSEQESARKKLVKVGVLEEMKKGVPCRLFYRVSLDAIVANLDAGTLKSSMRKSRNPVCRNPANKDAGKPQASVQVSSSQACGNPADITENTAEITSEITAESLQPGPAAPSQPAVLTLVADQGPRVAIPEDMPGPKDQTCKTFKAWANYAMAYRKRYNAWPVWNAKVAGQVGQLVDRLGADIAHHVAAYFVGINDSRLINGCHGLGDLLARAEAYHTQWATNRQMNATTAQQQERKQANLNAGQEAAQRILNREERRANEFL</sequence>
<evidence type="ECO:0000256" key="1">
    <source>
        <dbReference type="SAM" id="MobiDB-lite"/>
    </source>
</evidence>
<dbReference type="OrthoDB" id="82456at2"/>
<name>A0A1G5MUG6_9PSED</name>
<feature type="region of interest" description="Disordered" evidence="1">
    <location>
        <begin position="112"/>
        <end position="143"/>
    </location>
</feature>
<organism evidence="2 3">
    <name type="scientific">Pseudomonas oryzihabitans</name>
    <dbReference type="NCBI Taxonomy" id="47885"/>
    <lineage>
        <taxon>Bacteria</taxon>
        <taxon>Pseudomonadati</taxon>
        <taxon>Pseudomonadota</taxon>
        <taxon>Gammaproteobacteria</taxon>
        <taxon>Pseudomonadales</taxon>
        <taxon>Pseudomonadaceae</taxon>
        <taxon>Pseudomonas</taxon>
    </lineage>
</organism>
<dbReference type="AlphaFoldDB" id="A0A1G5MUG6"/>
<dbReference type="EMBL" id="FMWB01000003">
    <property type="protein sequence ID" value="SCZ28682.1"/>
    <property type="molecule type" value="Genomic_DNA"/>
</dbReference>
<accession>A0A1G5MUG6</accession>
<comment type="caution">
    <text evidence="2">The sequence shown here is derived from an EMBL/GenBank/DDBJ whole genome shotgun (WGS) entry which is preliminary data.</text>
</comment>
<evidence type="ECO:0000313" key="3">
    <source>
        <dbReference type="Proteomes" id="UP000183046"/>
    </source>
</evidence>
<proteinExistence type="predicted"/>
<evidence type="ECO:0000313" key="2">
    <source>
        <dbReference type="EMBL" id="SCZ28682.1"/>
    </source>
</evidence>
<evidence type="ECO:0008006" key="4">
    <source>
        <dbReference type="Google" id="ProtNLM"/>
    </source>
</evidence>
<gene>
    <name evidence="2" type="ORF">SAMN05216279_10397</name>
</gene>
<feature type="compositionally biased region" description="Low complexity" evidence="1">
    <location>
        <begin position="131"/>
        <end position="141"/>
    </location>
</feature>